<dbReference type="AlphaFoldDB" id="A0AAV4QL74"/>
<keyword evidence="2" id="KW-1185">Reference proteome</keyword>
<dbReference type="Proteomes" id="UP001054837">
    <property type="component" value="Unassembled WGS sequence"/>
</dbReference>
<comment type="caution">
    <text evidence="1">The sequence shown here is derived from an EMBL/GenBank/DDBJ whole genome shotgun (WGS) entry which is preliminary data.</text>
</comment>
<dbReference type="EMBL" id="BPLQ01004693">
    <property type="protein sequence ID" value="GIY09925.1"/>
    <property type="molecule type" value="Genomic_DNA"/>
</dbReference>
<name>A0AAV4QL74_9ARAC</name>
<accession>A0AAV4QL74</accession>
<protein>
    <submittedName>
        <fullName evidence="1">Uncharacterized protein</fullName>
    </submittedName>
</protein>
<evidence type="ECO:0000313" key="2">
    <source>
        <dbReference type="Proteomes" id="UP001054837"/>
    </source>
</evidence>
<evidence type="ECO:0000313" key="1">
    <source>
        <dbReference type="EMBL" id="GIY09925.1"/>
    </source>
</evidence>
<proteinExistence type="predicted"/>
<organism evidence="1 2">
    <name type="scientific">Caerostris darwini</name>
    <dbReference type="NCBI Taxonomy" id="1538125"/>
    <lineage>
        <taxon>Eukaryota</taxon>
        <taxon>Metazoa</taxon>
        <taxon>Ecdysozoa</taxon>
        <taxon>Arthropoda</taxon>
        <taxon>Chelicerata</taxon>
        <taxon>Arachnida</taxon>
        <taxon>Araneae</taxon>
        <taxon>Araneomorphae</taxon>
        <taxon>Entelegynae</taxon>
        <taxon>Araneoidea</taxon>
        <taxon>Araneidae</taxon>
        <taxon>Caerostris</taxon>
    </lineage>
</organism>
<reference evidence="1 2" key="1">
    <citation type="submission" date="2021-06" db="EMBL/GenBank/DDBJ databases">
        <title>Caerostris darwini draft genome.</title>
        <authorList>
            <person name="Kono N."/>
            <person name="Arakawa K."/>
        </authorList>
    </citation>
    <scope>NUCLEOTIDE SEQUENCE [LARGE SCALE GENOMIC DNA]</scope>
</reference>
<sequence length="139" mass="16018">MKVDPGKRFPKLMGSVICLDGAWCCYDTEFERERIVSMKDSLSRHYRNLTRIACCNGRFRFQGNRANTIRVLRKEVIKRIAFHVSQIGSALLAAMLNLESFSIAYGMGHDVDYFPRYLLKIMTENYGAPFSKMDSISFI</sequence>
<gene>
    <name evidence="1" type="ORF">CDAR_459991</name>
</gene>